<sequence>MDMLMIRNRKFVLHALCFVLIIFGVSADDTRRSLSQEKPERSNAPAFARWLVSENSWGVLSTIADDIAGAPFGDVVSYSDGEPYRGTGIPYFYLTTLDPTTRYALKDHRSSFTISEYPLGSCGQIDPENPTCSKITLTGKLNEVDADSEESGIAKKALFSKHAEMKNWPKDHTFKVYWLDIEEIFLIDFSSDPKPLTVDQYFLPGKEGRWE</sequence>
<comment type="caution">
    <text evidence="3">The sequence shown here is derived from an EMBL/GenBank/DDBJ whole genome shotgun (WGS) entry which is preliminary data.</text>
</comment>
<dbReference type="AlphaFoldDB" id="A0A9K3GTW0"/>
<dbReference type="Pfam" id="PF13883">
    <property type="entry name" value="CREG_beta-barrel"/>
    <property type="match status" value="1"/>
</dbReference>
<protein>
    <submittedName>
        <fullName evidence="3">FMN-binding split barrel</fullName>
    </submittedName>
</protein>
<dbReference type="OrthoDB" id="46836at2759"/>
<dbReference type="SUPFAM" id="SSF50475">
    <property type="entry name" value="FMN-binding split barrel"/>
    <property type="match status" value="1"/>
</dbReference>
<proteinExistence type="predicted"/>
<dbReference type="InterPro" id="IPR055343">
    <property type="entry name" value="CREG_beta-barrel"/>
</dbReference>
<reference evidence="3" key="1">
    <citation type="journal article" date="2017" name="Nature">
        <title>The sunflower genome provides insights into oil metabolism, flowering and Asterid evolution.</title>
        <authorList>
            <person name="Badouin H."/>
            <person name="Gouzy J."/>
            <person name="Grassa C.J."/>
            <person name="Murat F."/>
            <person name="Staton S.E."/>
            <person name="Cottret L."/>
            <person name="Lelandais-Briere C."/>
            <person name="Owens G.L."/>
            <person name="Carrere S."/>
            <person name="Mayjonade B."/>
            <person name="Legrand L."/>
            <person name="Gill N."/>
            <person name="Kane N.C."/>
            <person name="Bowers J.E."/>
            <person name="Hubner S."/>
            <person name="Bellec A."/>
            <person name="Berard A."/>
            <person name="Berges H."/>
            <person name="Blanchet N."/>
            <person name="Boniface M.C."/>
            <person name="Brunel D."/>
            <person name="Catrice O."/>
            <person name="Chaidir N."/>
            <person name="Claudel C."/>
            <person name="Donnadieu C."/>
            <person name="Faraut T."/>
            <person name="Fievet G."/>
            <person name="Helmstetter N."/>
            <person name="King M."/>
            <person name="Knapp S.J."/>
            <person name="Lai Z."/>
            <person name="Le Paslier M.C."/>
            <person name="Lippi Y."/>
            <person name="Lorenzon L."/>
            <person name="Mandel J.R."/>
            <person name="Marage G."/>
            <person name="Marchand G."/>
            <person name="Marquand E."/>
            <person name="Bret-Mestries E."/>
            <person name="Morien E."/>
            <person name="Nambeesan S."/>
            <person name="Nguyen T."/>
            <person name="Pegot-Espagnet P."/>
            <person name="Pouilly N."/>
            <person name="Raftis F."/>
            <person name="Sallet E."/>
            <person name="Schiex T."/>
            <person name="Thomas J."/>
            <person name="Vandecasteele C."/>
            <person name="Vares D."/>
            <person name="Vear F."/>
            <person name="Vautrin S."/>
            <person name="Crespi M."/>
            <person name="Mangin B."/>
            <person name="Burke J.M."/>
            <person name="Salse J."/>
            <person name="Munos S."/>
            <person name="Vincourt P."/>
            <person name="Rieseberg L.H."/>
            <person name="Langlade N.B."/>
        </authorList>
    </citation>
    <scope>NUCLEOTIDE SEQUENCE</scope>
    <source>
        <tissue evidence="3">Leaves</tissue>
    </source>
</reference>
<dbReference type="Gramene" id="mRNA:HanXRQr2_Chr17g0798571">
    <property type="protein sequence ID" value="mRNA:HanXRQr2_Chr17g0798571"/>
    <property type="gene ID" value="HanXRQr2_Chr17g0798571"/>
</dbReference>
<accession>A0A9K3GTW0</accession>
<evidence type="ECO:0000259" key="2">
    <source>
        <dbReference type="Pfam" id="PF13883"/>
    </source>
</evidence>
<feature type="signal peptide" evidence="1">
    <location>
        <begin position="1"/>
        <end position="27"/>
    </location>
</feature>
<gene>
    <name evidence="3" type="ORF">HanXRQr2_Chr17g0798571</name>
</gene>
<reference evidence="3" key="2">
    <citation type="submission" date="2020-06" db="EMBL/GenBank/DDBJ databases">
        <title>Helianthus annuus Genome sequencing and assembly Release 2.</title>
        <authorList>
            <person name="Gouzy J."/>
            <person name="Langlade N."/>
            <person name="Munos S."/>
        </authorList>
    </citation>
    <scope>NUCLEOTIDE SEQUENCE</scope>
    <source>
        <tissue evidence="3">Leaves</tissue>
    </source>
</reference>
<dbReference type="Proteomes" id="UP000215914">
    <property type="component" value="Unassembled WGS sequence"/>
</dbReference>
<evidence type="ECO:0000256" key="1">
    <source>
        <dbReference type="SAM" id="SignalP"/>
    </source>
</evidence>
<organism evidence="3 4">
    <name type="scientific">Helianthus annuus</name>
    <name type="common">Common sunflower</name>
    <dbReference type="NCBI Taxonomy" id="4232"/>
    <lineage>
        <taxon>Eukaryota</taxon>
        <taxon>Viridiplantae</taxon>
        <taxon>Streptophyta</taxon>
        <taxon>Embryophyta</taxon>
        <taxon>Tracheophyta</taxon>
        <taxon>Spermatophyta</taxon>
        <taxon>Magnoliopsida</taxon>
        <taxon>eudicotyledons</taxon>
        <taxon>Gunneridae</taxon>
        <taxon>Pentapetalae</taxon>
        <taxon>asterids</taxon>
        <taxon>campanulids</taxon>
        <taxon>Asterales</taxon>
        <taxon>Asteraceae</taxon>
        <taxon>Asteroideae</taxon>
        <taxon>Heliantheae alliance</taxon>
        <taxon>Heliantheae</taxon>
        <taxon>Helianthus</taxon>
    </lineage>
</organism>
<dbReference type="Gene3D" id="2.30.110.10">
    <property type="entry name" value="Electron Transport, Fmn-binding Protein, Chain A"/>
    <property type="match status" value="1"/>
</dbReference>
<feature type="chain" id="PRO_5039896674" evidence="1">
    <location>
        <begin position="28"/>
        <end position="211"/>
    </location>
</feature>
<keyword evidence="1" id="KW-0732">Signal</keyword>
<feature type="domain" description="CREG-like beta-barrel" evidence="2">
    <location>
        <begin position="39"/>
        <end position="202"/>
    </location>
</feature>
<evidence type="ECO:0000313" key="4">
    <source>
        <dbReference type="Proteomes" id="UP000215914"/>
    </source>
</evidence>
<keyword evidence="4" id="KW-1185">Reference proteome</keyword>
<dbReference type="EMBL" id="MNCJ02000332">
    <property type="protein sequence ID" value="KAF5755081.1"/>
    <property type="molecule type" value="Genomic_DNA"/>
</dbReference>
<dbReference type="PANTHER" id="PTHR13343">
    <property type="entry name" value="CREG1 PROTEIN"/>
    <property type="match status" value="1"/>
</dbReference>
<dbReference type="GO" id="GO:0005737">
    <property type="term" value="C:cytoplasm"/>
    <property type="evidence" value="ECO:0007669"/>
    <property type="project" value="UniProtKB-ARBA"/>
</dbReference>
<dbReference type="PANTHER" id="PTHR13343:SF17">
    <property type="entry name" value="CELLULAR REPRESSOR OF E1A-STIMULATED GENES, ISOFORM A"/>
    <property type="match status" value="1"/>
</dbReference>
<evidence type="ECO:0000313" key="3">
    <source>
        <dbReference type="EMBL" id="KAF5755081.1"/>
    </source>
</evidence>
<name>A0A9K3GTW0_HELAN</name>
<dbReference type="InterPro" id="IPR012349">
    <property type="entry name" value="Split_barrel_FMN-bd"/>
</dbReference>